<dbReference type="EMBL" id="AP027452">
    <property type="protein sequence ID" value="BDY26530.1"/>
    <property type="molecule type" value="Genomic_DNA"/>
</dbReference>
<dbReference type="Pfam" id="PF02784">
    <property type="entry name" value="Orn_Arg_deC_N"/>
    <property type="match status" value="1"/>
</dbReference>
<accession>A0AAI8XL73</accession>
<proteinExistence type="predicted"/>
<dbReference type="Gene3D" id="3.20.20.10">
    <property type="entry name" value="Alanine racemase"/>
    <property type="match status" value="1"/>
</dbReference>
<evidence type="ECO:0000259" key="1">
    <source>
        <dbReference type="Pfam" id="PF02784"/>
    </source>
</evidence>
<name>A0AAI8XL73_MYCME</name>
<dbReference type="InterPro" id="IPR029066">
    <property type="entry name" value="PLP-binding_barrel"/>
</dbReference>
<organism evidence="2 3">
    <name type="scientific">Mycolicibacterium mageritense</name>
    <name type="common">Mycobacterium mageritense</name>
    <dbReference type="NCBI Taxonomy" id="53462"/>
    <lineage>
        <taxon>Bacteria</taxon>
        <taxon>Bacillati</taxon>
        <taxon>Actinomycetota</taxon>
        <taxon>Actinomycetes</taxon>
        <taxon>Mycobacteriales</taxon>
        <taxon>Mycobacteriaceae</taxon>
        <taxon>Mycolicibacterium</taxon>
    </lineage>
</organism>
<reference evidence="2" key="1">
    <citation type="submission" date="2023-03" db="EMBL/GenBank/DDBJ databases">
        <title>Draft genome sequence of a Mycolicibacterium mageritense strain H4_3_1 isolated from a hybrid biological-inorganic system reactor.</title>
        <authorList>
            <person name="Feng X."/>
            <person name="Kazama D."/>
            <person name="Sato K."/>
            <person name="Kobayashi H."/>
        </authorList>
    </citation>
    <scope>NUCLEOTIDE SEQUENCE</scope>
    <source>
        <strain evidence="2">H4_3_1</strain>
    </source>
</reference>
<sequence length="264" mass="27769">MTLSTSFLSMLAAAAPATTVQPVRVEQVNRRVSPEQAAMRRCAAYCRSLGEVELAVPAQELGDHAVAKWVRDHGVSVDVRTGGDLTAAIAAGIHPIRMTVHADGLIANELLFCTANLGVGRVVATETEHVELLAAAAVPHRRQRVLVGFGFESYAADDAIAAVLAGPRLDLVGLHCEISSGENYFAGYPAAVGDMLIEMAQIHREHGIVLTRAAVGGGGLVFGHCPCDLSELAEAIDETLDDACATLRFPRPVVMAMASPARVA</sequence>
<dbReference type="SUPFAM" id="SSF51419">
    <property type="entry name" value="PLP-binding barrel"/>
    <property type="match status" value="1"/>
</dbReference>
<dbReference type="GO" id="GO:0008836">
    <property type="term" value="F:diaminopimelate decarboxylase activity"/>
    <property type="evidence" value="ECO:0007669"/>
    <property type="project" value="UniProtKB-EC"/>
</dbReference>
<dbReference type="AlphaFoldDB" id="A0AAI8XL73"/>
<protein>
    <submittedName>
        <fullName evidence="2">Diaminopimelate decarboxylase</fullName>
        <ecNumber evidence="2">4.1.1.20</ecNumber>
    </submittedName>
</protein>
<dbReference type="Proteomes" id="UP001241092">
    <property type="component" value="Chromosome"/>
</dbReference>
<feature type="domain" description="Orn/DAP/Arg decarboxylase 2 N-terminal" evidence="1">
    <location>
        <begin position="149"/>
        <end position="245"/>
    </location>
</feature>
<dbReference type="RefSeq" id="WP_276824360.1">
    <property type="nucleotide sequence ID" value="NZ_AP027452.1"/>
</dbReference>
<keyword evidence="2" id="KW-0456">Lyase</keyword>
<dbReference type="EC" id="4.1.1.20" evidence="2"/>
<gene>
    <name evidence="2" type="primary">lysA_2</name>
    <name evidence="2" type="ORF">hbim_00443</name>
</gene>
<evidence type="ECO:0000313" key="3">
    <source>
        <dbReference type="Proteomes" id="UP001241092"/>
    </source>
</evidence>
<dbReference type="InterPro" id="IPR022644">
    <property type="entry name" value="De-COase2_N"/>
</dbReference>
<evidence type="ECO:0000313" key="2">
    <source>
        <dbReference type="EMBL" id="BDY26530.1"/>
    </source>
</evidence>